<evidence type="ECO:0000313" key="2">
    <source>
        <dbReference type="EMBL" id="MXV14288.1"/>
    </source>
</evidence>
<keyword evidence="1" id="KW-1133">Transmembrane helix</keyword>
<keyword evidence="1" id="KW-0812">Transmembrane</keyword>
<dbReference type="SUPFAM" id="SSF57884">
    <property type="entry name" value="Ada DNA repair protein, N-terminal domain (N-Ada 10)"/>
    <property type="match status" value="1"/>
</dbReference>
<evidence type="ECO:0008006" key="4">
    <source>
        <dbReference type="Google" id="ProtNLM"/>
    </source>
</evidence>
<keyword evidence="3" id="KW-1185">Reference proteome</keyword>
<evidence type="ECO:0000313" key="3">
    <source>
        <dbReference type="Proteomes" id="UP000451233"/>
    </source>
</evidence>
<dbReference type="Proteomes" id="UP000451233">
    <property type="component" value="Unassembled WGS sequence"/>
</dbReference>
<feature type="transmembrane region" description="Helical" evidence="1">
    <location>
        <begin position="12"/>
        <end position="28"/>
    </location>
</feature>
<protein>
    <recommendedName>
        <fullName evidence="4">Ada DNA repair metal-binding domain-containing protein</fullName>
    </recommendedName>
</protein>
<proteinExistence type="predicted"/>
<gene>
    <name evidence="2" type="ORF">GS398_03180</name>
</gene>
<reference evidence="2 3" key="1">
    <citation type="submission" date="2019-11" db="EMBL/GenBank/DDBJ databases">
        <title>Pedobacter sp. HMF7056 Genome sequencing and assembly.</title>
        <authorList>
            <person name="Kang H."/>
            <person name="Kim H."/>
            <person name="Joh K."/>
        </authorList>
    </citation>
    <scope>NUCLEOTIDE SEQUENCE [LARGE SCALE GENOMIC DNA]</scope>
    <source>
        <strain evidence="2 3">HMF7056</strain>
    </source>
</reference>
<accession>A0A7K1XTZ9</accession>
<dbReference type="RefSeq" id="WP_160905269.1">
    <property type="nucleotide sequence ID" value="NZ_WVHS01000001.1"/>
</dbReference>
<keyword evidence="1" id="KW-0472">Membrane</keyword>
<name>A0A7K1XTZ9_9SPHI</name>
<dbReference type="EMBL" id="WVHS01000001">
    <property type="protein sequence ID" value="MXV14288.1"/>
    <property type="molecule type" value="Genomic_DNA"/>
</dbReference>
<dbReference type="AlphaFoldDB" id="A0A7K1XTZ9"/>
<organism evidence="2 3">
    <name type="scientific">Hufsiella ginkgonis</name>
    <dbReference type="NCBI Taxonomy" id="2695274"/>
    <lineage>
        <taxon>Bacteria</taxon>
        <taxon>Pseudomonadati</taxon>
        <taxon>Bacteroidota</taxon>
        <taxon>Sphingobacteriia</taxon>
        <taxon>Sphingobacteriales</taxon>
        <taxon>Sphingobacteriaceae</taxon>
        <taxon>Hufsiella</taxon>
    </lineage>
</organism>
<sequence>MSTSEPNKWKISFFTAIAVVGVLLYVVLSPWKMDVGWKAAPAPAAAGETPAATGTPEPLETTVYVTRTGKRFHRGNCGYLKSKISLSRANALLNGYTPCKICNP</sequence>
<dbReference type="InterPro" id="IPR035451">
    <property type="entry name" value="Ada-like_dom_sf"/>
</dbReference>
<comment type="caution">
    <text evidence="2">The sequence shown here is derived from an EMBL/GenBank/DDBJ whole genome shotgun (WGS) entry which is preliminary data.</text>
</comment>
<evidence type="ECO:0000256" key="1">
    <source>
        <dbReference type="SAM" id="Phobius"/>
    </source>
</evidence>